<sequence>MQLKQINLDLKGKLLNQQEQYQNNQINSQNNSQQQQAPKYVKPSRKHNSHIKQQNTNEQENPIVSPAKRVKPTKHKNEVIDAQILTVKQIQQHKQSAPNLRFCSLKQLTDQLSADFDAYVENQTCITQKDHILHTELVFSNATLFQYADNSSVLIIPPNTKNVIYNNGNLMKLTESESIFYEHSSGTITTTYQEEGQQIIYKQFADGRIEKINGDGSKTVFNVEGDVKYFDKEGNEVVDSCEIGILELGDV</sequence>
<feature type="region of interest" description="Disordered" evidence="1">
    <location>
        <begin position="27"/>
        <end position="74"/>
    </location>
</feature>
<dbReference type="EMBL" id="CAXDID020000523">
    <property type="protein sequence ID" value="CAL6099788.1"/>
    <property type="molecule type" value="Genomic_DNA"/>
</dbReference>
<gene>
    <name evidence="2" type="ORF">HINF_LOCUS55892</name>
    <name evidence="3" type="ORF">HINF_LOCUS70249</name>
</gene>
<protein>
    <submittedName>
        <fullName evidence="2">TCP-10</fullName>
    </submittedName>
</protein>
<dbReference type="Proteomes" id="UP001642409">
    <property type="component" value="Unassembled WGS sequence"/>
</dbReference>
<proteinExistence type="predicted"/>
<comment type="caution">
    <text evidence="2">The sequence shown here is derived from an EMBL/GenBank/DDBJ whole genome shotgun (WGS) entry which is preliminary data.</text>
</comment>
<evidence type="ECO:0000313" key="3">
    <source>
        <dbReference type="EMBL" id="CAL6099788.1"/>
    </source>
</evidence>
<reference evidence="3 4" key="2">
    <citation type="submission" date="2024-07" db="EMBL/GenBank/DDBJ databases">
        <authorList>
            <person name="Akdeniz Z."/>
        </authorList>
    </citation>
    <scope>NUCLEOTIDE SEQUENCE [LARGE SCALE GENOMIC DNA]</scope>
</reference>
<dbReference type="Gene3D" id="2.60.450.20">
    <property type="match status" value="1"/>
</dbReference>
<evidence type="ECO:0000313" key="4">
    <source>
        <dbReference type="Proteomes" id="UP001642409"/>
    </source>
</evidence>
<organism evidence="2">
    <name type="scientific">Hexamita inflata</name>
    <dbReference type="NCBI Taxonomy" id="28002"/>
    <lineage>
        <taxon>Eukaryota</taxon>
        <taxon>Metamonada</taxon>
        <taxon>Diplomonadida</taxon>
        <taxon>Hexamitidae</taxon>
        <taxon>Hexamitinae</taxon>
        <taxon>Hexamita</taxon>
    </lineage>
</organism>
<dbReference type="EMBL" id="CATOUU010001033">
    <property type="protein sequence ID" value="CAI9968247.1"/>
    <property type="molecule type" value="Genomic_DNA"/>
</dbReference>
<dbReference type="InterPro" id="IPR047002">
    <property type="entry name" value="Tcp10_C_sf"/>
</dbReference>
<name>A0AA86UX46_9EUKA</name>
<evidence type="ECO:0000313" key="2">
    <source>
        <dbReference type="EMBL" id="CAI9968247.1"/>
    </source>
</evidence>
<reference evidence="2" key="1">
    <citation type="submission" date="2023-06" db="EMBL/GenBank/DDBJ databases">
        <authorList>
            <person name="Kurt Z."/>
        </authorList>
    </citation>
    <scope>NUCLEOTIDE SEQUENCE</scope>
</reference>
<feature type="compositionally biased region" description="Polar residues" evidence="1">
    <location>
        <begin position="51"/>
        <end position="62"/>
    </location>
</feature>
<evidence type="ECO:0000256" key="1">
    <source>
        <dbReference type="SAM" id="MobiDB-lite"/>
    </source>
</evidence>
<accession>A0AA86UX46</accession>
<keyword evidence="4" id="KW-1185">Reference proteome</keyword>
<dbReference type="AlphaFoldDB" id="A0AA86UX46"/>
<feature type="compositionally biased region" description="Low complexity" evidence="1">
    <location>
        <begin position="27"/>
        <end position="36"/>
    </location>
</feature>